<feature type="region of interest" description="Disordered" evidence="3">
    <location>
        <begin position="251"/>
        <end position="311"/>
    </location>
</feature>
<dbReference type="InterPro" id="IPR011992">
    <property type="entry name" value="EF-hand-dom_pair"/>
</dbReference>
<feature type="domain" description="EF-hand" evidence="4">
    <location>
        <begin position="195"/>
        <end position="230"/>
    </location>
</feature>
<evidence type="ECO:0000256" key="2">
    <source>
        <dbReference type="ARBA" id="ARBA00022837"/>
    </source>
</evidence>
<feature type="domain" description="EF-hand" evidence="4">
    <location>
        <begin position="467"/>
        <end position="502"/>
    </location>
</feature>
<protein>
    <recommendedName>
        <fullName evidence="4">EF-hand domain-containing protein</fullName>
    </recommendedName>
</protein>
<dbReference type="GO" id="GO:0005509">
    <property type="term" value="F:calcium ion binding"/>
    <property type="evidence" value="ECO:0007669"/>
    <property type="project" value="InterPro"/>
</dbReference>
<dbReference type="EMBL" id="HBIE01005591">
    <property type="protein sequence ID" value="CAE0306835.1"/>
    <property type="molecule type" value="Transcribed_RNA"/>
</dbReference>
<dbReference type="CDD" id="cd00051">
    <property type="entry name" value="EFh"/>
    <property type="match status" value="4"/>
</dbReference>
<dbReference type="AlphaFoldDB" id="A0A7S3MKG2"/>
<dbReference type="SMART" id="SM00054">
    <property type="entry name" value="EFh"/>
    <property type="match status" value="7"/>
</dbReference>
<sequence>MSLGFESERRLKELLVAVGDGERGLEAARQRLSSIRDFAPHSAFQRFDRDCNAFVSSIEILNFLRDQRNFTVSESETYRLVRFFDSDEDGRLSFQDFLQMLLPCTDNLMRNITLDRPSLRVGRFDSLPYDIERALLDILEKEVDLMRRLDILKREVEIRYDFSSLAAYRSIDRYNDGRINTFNLGTFLRSVGHYASETELLAIVRRIDTDGDAQLSYSEFAEFIRSTCPPSRGMMESSERAASAERYRRRLLESRNTSPLRPQTSPRAFSATRHSSPLRPSSPYRNTSPARISPEPLPRYSSPSRKPVLPLRDEDQLVNGLRDLIQTENEIEREKTSLALKPDFNLTDAFKIFDVNYLGSITVTDLREGLAAIGVFPTSEELDLFITRYDTTGDRRLNMREFSDSMLTLDAYYASMSERRGSNHRYPLYRRDDCFMPDTQLQFRSVWRQHFRGEVAAEAVRQRLQRQPYFNVYDAFNSLDMNDSGAISREEFRRLIQSRGFYVSDKEATEIVEKMDKNKNGRVSFAEFREEIMPRSPVRH</sequence>
<evidence type="ECO:0000256" key="1">
    <source>
        <dbReference type="ARBA" id="ARBA00022737"/>
    </source>
</evidence>
<dbReference type="PROSITE" id="PS50222">
    <property type="entry name" value="EF_HAND_2"/>
    <property type="match status" value="5"/>
</dbReference>
<feature type="domain" description="EF-hand" evidence="4">
    <location>
        <begin position="503"/>
        <end position="538"/>
    </location>
</feature>
<keyword evidence="2" id="KW-0106">Calcium</keyword>
<gene>
    <name evidence="5" type="ORF">FEHR0123_LOCUS1741</name>
</gene>
<proteinExistence type="predicted"/>
<evidence type="ECO:0000259" key="4">
    <source>
        <dbReference type="PROSITE" id="PS50222"/>
    </source>
</evidence>
<organism evidence="5">
    <name type="scientific">Favella ehrenbergii</name>
    <dbReference type="NCBI Taxonomy" id="182087"/>
    <lineage>
        <taxon>Eukaryota</taxon>
        <taxon>Sar</taxon>
        <taxon>Alveolata</taxon>
        <taxon>Ciliophora</taxon>
        <taxon>Intramacronucleata</taxon>
        <taxon>Spirotrichea</taxon>
        <taxon>Choreotrichia</taxon>
        <taxon>Tintinnida</taxon>
        <taxon>Xystonellidae</taxon>
        <taxon>Favella</taxon>
    </lineage>
</organism>
<dbReference type="Gene3D" id="1.10.238.10">
    <property type="entry name" value="EF-hand"/>
    <property type="match status" value="4"/>
</dbReference>
<accession>A0A7S3MKG2</accession>
<name>A0A7S3MKG2_9SPIT</name>
<feature type="compositionally biased region" description="Polar residues" evidence="3">
    <location>
        <begin position="256"/>
        <end position="290"/>
    </location>
</feature>
<evidence type="ECO:0000313" key="5">
    <source>
        <dbReference type="EMBL" id="CAE0306835.1"/>
    </source>
</evidence>
<dbReference type="Pfam" id="PF13499">
    <property type="entry name" value="EF-hand_7"/>
    <property type="match status" value="4"/>
</dbReference>
<dbReference type="PANTHER" id="PTHR23050">
    <property type="entry name" value="CALCIUM BINDING PROTEIN"/>
    <property type="match status" value="1"/>
</dbReference>
<dbReference type="InterPro" id="IPR018247">
    <property type="entry name" value="EF_Hand_1_Ca_BS"/>
</dbReference>
<dbReference type="InterPro" id="IPR050145">
    <property type="entry name" value="Centrin_CML-like"/>
</dbReference>
<feature type="domain" description="EF-hand" evidence="4">
    <location>
        <begin position="72"/>
        <end position="107"/>
    </location>
</feature>
<feature type="domain" description="EF-hand" evidence="4">
    <location>
        <begin position="341"/>
        <end position="376"/>
    </location>
</feature>
<reference evidence="5" key="1">
    <citation type="submission" date="2021-01" db="EMBL/GenBank/DDBJ databases">
        <authorList>
            <person name="Corre E."/>
            <person name="Pelletier E."/>
            <person name="Niang G."/>
            <person name="Scheremetjew M."/>
            <person name="Finn R."/>
            <person name="Kale V."/>
            <person name="Holt S."/>
            <person name="Cochrane G."/>
            <person name="Meng A."/>
            <person name="Brown T."/>
            <person name="Cohen L."/>
        </authorList>
    </citation>
    <scope>NUCLEOTIDE SEQUENCE</scope>
    <source>
        <strain evidence="5">Fehren 1</strain>
    </source>
</reference>
<dbReference type="SUPFAM" id="SSF47473">
    <property type="entry name" value="EF-hand"/>
    <property type="match status" value="2"/>
</dbReference>
<dbReference type="PROSITE" id="PS00018">
    <property type="entry name" value="EF_HAND_1"/>
    <property type="match status" value="3"/>
</dbReference>
<evidence type="ECO:0000256" key="3">
    <source>
        <dbReference type="SAM" id="MobiDB-lite"/>
    </source>
</evidence>
<dbReference type="InterPro" id="IPR002048">
    <property type="entry name" value="EF_hand_dom"/>
</dbReference>
<keyword evidence="1" id="KW-0677">Repeat</keyword>